<evidence type="ECO:0000256" key="3">
    <source>
        <dbReference type="RuleBase" id="RU000411"/>
    </source>
</evidence>
<dbReference type="InterPro" id="IPR000215">
    <property type="entry name" value="Serpin_fam"/>
</dbReference>
<dbReference type="PANTHER" id="PTHR11461:SF372">
    <property type="entry name" value="ACCESSORY GLAND PROTEIN ACP76A-RELATED"/>
    <property type="match status" value="1"/>
</dbReference>
<dbReference type="AlphaFoldDB" id="A0A6J2TES7"/>
<dbReference type="PANTHER" id="PTHR11461">
    <property type="entry name" value="SERINE PROTEASE INHIBITOR, SERPIN"/>
    <property type="match status" value="1"/>
</dbReference>
<dbReference type="Gene3D" id="2.30.39.10">
    <property type="entry name" value="Alpha-1-antitrypsin, domain 1"/>
    <property type="match status" value="1"/>
</dbReference>
<dbReference type="Proteomes" id="UP000504634">
    <property type="component" value="Unplaced"/>
</dbReference>
<dbReference type="InterPro" id="IPR023796">
    <property type="entry name" value="Serpin_dom"/>
</dbReference>
<keyword evidence="1 6" id="KW-0646">Protease inhibitor</keyword>
<dbReference type="SUPFAM" id="SSF56574">
    <property type="entry name" value="Serpins"/>
    <property type="match status" value="1"/>
</dbReference>
<gene>
    <name evidence="6" type="primary">LOC115624057</name>
</gene>
<dbReference type="InterPro" id="IPR036186">
    <property type="entry name" value="Serpin_sf"/>
</dbReference>
<dbReference type="InterPro" id="IPR042178">
    <property type="entry name" value="Serpin_sf_1"/>
</dbReference>
<evidence type="ECO:0000313" key="5">
    <source>
        <dbReference type="Proteomes" id="UP000504634"/>
    </source>
</evidence>
<dbReference type="RefSeq" id="XP_030374499.1">
    <property type="nucleotide sequence ID" value="XM_030518639.1"/>
</dbReference>
<feature type="domain" description="Serpin" evidence="4">
    <location>
        <begin position="2"/>
        <end position="353"/>
    </location>
</feature>
<dbReference type="SMART" id="SM00093">
    <property type="entry name" value="SERPIN"/>
    <property type="match status" value="1"/>
</dbReference>
<dbReference type="GO" id="GO:0005615">
    <property type="term" value="C:extracellular space"/>
    <property type="evidence" value="ECO:0007669"/>
    <property type="project" value="InterPro"/>
</dbReference>
<evidence type="ECO:0000256" key="1">
    <source>
        <dbReference type="ARBA" id="ARBA00022690"/>
    </source>
</evidence>
<organism evidence="5 6">
    <name type="scientific">Drosophila lebanonensis</name>
    <name type="common">Fruit fly</name>
    <name type="synonym">Scaptodrosophila lebanonensis</name>
    <dbReference type="NCBI Taxonomy" id="7225"/>
    <lineage>
        <taxon>Eukaryota</taxon>
        <taxon>Metazoa</taxon>
        <taxon>Ecdysozoa</taxon>
        <taxon>Arthropoda</taxon>
        <taxon>Hexapoda</taxon>
        <taxon>Insecta</taxon>
        <taxon>Pterygota</taxon>
        <taxon>Neoptera</taxon>
        <taxon>Endopterygota</taxon>
        <taxon>Diptera</taxon>
        <taxon>Brachycera</taxon>
        <taxon>Muscomorpha</taxon>
        <taxon>Ephydroidea</taxon>
        <taxon>Drosophilidae</taxon>
        <taxon>Scaptodrosophila</taxon>
    </lineage>
</organism>
<dbReference type="InterPro" id="IPR042185">
    <property type="entry name" value="Serpin_sf_2"/>
</dbReference>
<comment type="similarity">
    <text evidence="3">Belongs to the serpin family.</text>
</comment>
<sequence>MQKAVQFSKNDNVIVSPFSAREALAQVYVGVRDHAADELHRVLQLTGYSKGEAVEEFRKFHEISSPGGGATLKIANRIFVAKRFPLLVNYKDLVRLSFRTRIENINFEDKELAASRINKWVSKRTEKLIENIVSPDNLHNDLKILVINAIYFHGKWKTPFNPKLTDKRQFFIPGEGLVKVDMMHSFINALHGRINVLDAHAVELPYINSNISMLVILPNKLNGLPKVEKLLDEVNLLTVTSGFLKEKVELALPKFKFEFTLNLNNPLKEMGIQTIFYNPDFSDLTSSPQNLFVSEVIQKAVIEVDEEGSKAAAVTEIGAGTLSMPSFFIVDHPFLFAIKDQQRIYFVGRVGRLS</sequence>
<evidence type="ECO:0000256" key="2">
    <source>
        <dbReference type="ARBA" id="ARBA00022900"/>
    </source>
</evidence>
<proteinExistence type="inferred from homology"/>
<dbReference type="InterPro" id="IPR023795">
    <property type="entry name" value="Serpin_CS"/>
</dbReference>
<evidence type="ECO:0000259" key="4">
    <source>
        <dbReference type="SMART" id="SM00093"/>
    </source>
</evidence>
<dbReference type="GeneID" id="115624057"/>
<accession>A0A6J2TES7</accession>
<dbReference type="CDD" id="cd19954">
    <property type="entry name" value="serpin42Dd-like_insects"/>
    <property type="match status" value="1"/>
</dbReference>
<dbReference type="Pfam" id="PF00079">
    <property type="entry name" value="Serpin"/>
    <property type="match status" value="1"/>
</dbReference>
<name>A0A6J2TES7_DROLE</name>
<keyword evidence="2 6" id="KW-0722">Serine protease inhibitor</keyword>
<keyword evidence="5" id="KW-1185">Reference proteome</keyword>
<evidence type="ECO:0000313" key="6">
    <source>
        <dbReference type="RefSeq" id="XP_030374499.1"/>
    </source>
</evidence>
<dbReference type="PROSITE" id="PS00284">
    <property type="entry name" value="SERPIN"/>
    <property type="match status" value="1"/>
</dbReference>
<protein>
    <submittedName>
        <fullName evidence="6">Serine protease inhibitor 42Dd-like</fullName>
    </submittedName>
</protein>
<dbReference type="OrthoDB" id="671595at2759"/>
<dbReference type="GO" id="GO:0004867">
    <property type="term" value="F:serine-type endopeptidase inhibitor activity"/>
    <property type="evidence" value="ECO:0007669"/>
    <property type="project" value="UniProtKB-KW"/>
</dbReference>
<reference evidence="6" key="1">
    <citation type="submission" date="2025-08" db="UniProtKB">
        <authorList>
            <consortium name="RefSeq"/>
        </authorList>
    </citation>
    <scope>IDENTIFICATION</scope>
    <source>
        <strain evidence="6">11010-0011.00</strain>
        <tissue evidence="6">Whole body</tissue>
    </source>
</reference>
<dbReference type="Gene3D" id="3.30.497.10">
    <property type="entry name" value="Antithrombin, subunit I, domain 2"/>
    <property type="match status" value="1"/>
</dbReference>